<feature type="compositionally biased region" description="Basic and acidic residues" evidence="1">
    <location>
        <begin position="191"/>
        <end position="210"/>
    </location>
</feature>
<dbReference type="GO" id="GO:0009834">
    <property type="term" value="P:plant-type secondary cell wall biogenesis"/>
    <property type="evidence" value="ECO:0007669"/>
    <property type="project" value="InterPro"/>
</dbReference>
<evidence type="ECO:0000313" key="3">
    <source>
        <dbReference type="Proteomes" id="UP000515121"/>
    </source>
</evidence>
<dbReference type="Proteomes" id="UP000515121">
    <property type="component" value="Unplaced"/>
</dbReference>
<dbReference type="PRINTS" id="PR01217">
    <property type="entry name" value="PRICHEXTENSN"/>
</dbReference>
<keyword evidence="2" id="KW-1133">Transmembrane helix</keyword>
<feature type="region of interest" description="Disordered" evidence="1">
    <location>
        <begin position="185"/>
        <end position="210"/>
    </location>
</feature>
<feature type="region of interest" description="Disordered" evidence="1">
    <location>
        <begin position="25"/>
        <end position="55"/>
    </location>
</feature>
<sequence>MNDASKMERAKYPYVCEQKLNVATPITTYPPPPSPPPPPPPSLPPPPKSNHSIPPPLPPPKCNPCPCACICQPSQAPAPPPHYYWPTPPPISPGPQSPPGPSDHTVIIAVFVSLGGAFFLAFLAVGLFCLAKKKKKKVVIPPPAAAAVCVEEHEHIQETITTGPCGEQTLTITVVDDVRIHEAAAVGSHAEPPDYDRPSSSHAEGHLKTG</sequence>
<keyword evidence="2" id="KW-0812">Transmembrane</keyword>
<feature type="transmembrane region" description="Helical" evidence="2">
    <location>
        <begin position="106"/>
        <end position="130"/>
    </location>
</feature>
<feature type="compositionally biased region" description="Pro residues" evidence="1">
    <location>
        <begin position="28"/>
        <end position="55"/>
    </location>
</feature>
<evidence type="ECO:0000256" key="2">
    <source>
        <dbReference type="SAM" id="Phobius"/>
    </source>
</evidence>
<evidence type="ECO:0000256" key="1">
    <source>
        <dbReference type="SAM" id="MobiDB-lite"/>
    </source>
</evidence>
<dbReference type="GeneID" id="111310798"/>
<gene>
    <name evidence="4" type="primary">LOC111310798</name>
</gene>
<dbReference type="InterPro" id="IPR044950">
    <property type="entry name" value="TED6/7"/>
</dbReference>
<dbReference type="KEGG" id="dzi:111310798"/>
<dbReference type="PANTHER" id="PTHR35697:SF6">
    <property type="entry name" value="LEUCINE-RICH REPEAT EXTENSIN-LIKE PROTEIN 3"/>
    <property type="match status" value="1"/>
</dbReference>
<proteinExistence type="predicted"/>
<keyword evidence="3" id="KW-1185">Reference proteome</keyword>
<organism evidence="3 4">
    <name type="scientific">Durio zibethinus</name>
    <name type="common">Durian</name>
    <dbReference type="NCBI Taxonomy" id="66656"/>
    <lineage>
        <taxon>Eukaryota</taxon>
        <taxon>Viridiplantae</taxon>
        <taxon>Streptophyta</taxon>
        <taxon>Embryophyta</taxon>
        <taxon>Tracheophyta</taxon>
        <taxon>Spermatophyta</taxon>
        <taxon>Magnoliopsida</taxon>
        <taxon>eudicotyledons</taxon>
        <taxon>Gunneridae</taxon>
        <taxon>Pentapetalae</taxon>
        <taxon>rosids</taxon>
        <taxon>malvids</taxon>
        <taxon>Malvales</taxon>
        <taxon>Malvaceae</taxon>
        <taxon>Helicteroideae</taxon>
        <taxon>Durio</taxon>
    </lineage>
</organism>
<dbReference type="OrthoDB" id="1001914at2759"/>
<dbReference type="RefSeq" id="XP_022765933.1">
    <property type="nucleotide sequence ID" value="XM_022910198.1"/>
</dbReference>
<reference evidence="4" key="1">
    <citation type="submission" date="2025-08" db="UniProtKB">
        <authorList>
            <consortium name="RefSeq"/>
        </authorList>
    </citation>
    <scope>IDENTIFICATION</scope>
    <source>
        <tissue evidence="4">Fruit stalk</tissue>
    </source>
</reference>
<keyword evidence="2" id="KW-0472">Membrane</keyword>
<name>A0A6P6AM92_DURZI</name>
<protein>
    <submittedName>
        <fullName evidence="4">Proline-rich receptor-like protein kinase PERK2</fullName>
    </submittedName>
</protein>
<evidence type="ECO:0000313" key="4">
    <source>
        <dbReference type="RefSeq" id="XP_022765933.1"/>
    </source>
</evidence>
<accession>A0A6P6AM92</accession>
<dbReference type="PANTHER" id="PTHR35697">
    <property type="entry name" value="OS08G0108300 PROTEIN"/>
    <property type="match status" value="1"/>
</dbReference>
<dbReference type="AlphaFoldDB" id="A0A6P6AM92"/>